<feature type="region of interest" description="Disordered" evidence="1">
    <location>
        <begin position="131"/>
        <end position="156"/>
    </location>
</feature>
<reference evidence="3 4" key="1">
    <citation type="submission" date="2011-09" db="EMBL/GenBank/DDBJ databases">
        <authorList>
            <person name="McClelland M."/>
            <person name="Clifton S."/>
            <person name="Porwollik S."/>
            <person name="Cheng P."/>
            <person name="Wollam A."/>
            <person name="Wang C."/>
            <person name="Pepin K."/>
            <person name="Bhonagiri V."/>
            <person name="Fulton R."/>
            <person name="Fulton L.F."/>
            <person name="Delehaunty K."/>
            <person name="Fronick C."/>
            <person name="O'Laughlin M."/>
            <person name="Godfrey J."/>
            <person name="Waligorski J."/>
            <person name="Appelbaum E."/>
            <person name="Farmer C."/>
            <person name="Strong C."/>
            <person name="Tomlinson C."/>
            <person name="Hou S."/>
            <person name="Minx P."/>
            <person name="Warren W."/>
            <person name="Wilson R.K."/>
        </authorList>
    </citation>
    <scope>NUCLEOTIDE SEQUENCE [LARGE SCALE GENOMIC DNA]</scope>
    <source>
        <strain evidence="4">SARB 27</strain>
    </source>
</reference>
<feature type="transmembrane region" description="Helical" evidence="2">
    <location>
        <begin position="9"/>
        <end position="27"/>
    </location>
</feature>
<evidence type="ECO:0000256" key="1">
    <source>
        <dbReference type="SAM" id="MobiDB-lite"/>
    </source>
</evidence>
<keyword evidence="2" id="KW-0472">Membrane</keyword>
<dbReference type="Proteomes" id="UP000004564">
    <property type="component" value="Chromosome"/>
</dbReference>
<dbReference type="AlphaFoldDB" id="A0A6C8G2M6"/>
<evidence type="ECO:0000313" key="3">
    <source>
        <dbReference type="EMBL" id="EHB39532.1"/>
    </source>
</evidence>
<protein>
    <submittedName>
        <fullName evidence="3">Uncharacterized protein</fullName>
    </submittedName>
</protein>
<evidence type="ECO:0000256" key="2">
    <source>
        <dbReference type="SAM" id="Phobius"/>
    </source>
</evidence>
<feature type="compositionally biased region" description="Polar residues" evidence="1">
    <location>
        <begin position="146"/>
        <end position="156"/>
    </location>
</feature>
<proteinExistence type="predicted"/>
<accession>A0A6C8G2M6</accession>
<evidence type="ECO:0000313" key="4">
    <source>
        <dbReference type="Proteomes" id="UP000004564"/>
    </source>
</evidence>
<keyword evidence="2" id="KW-0812">Transmembrane</keyword>
<dbReference type="EMBL" id="AFYI01000007">
    <property type="protein sequence ID" value="EHB39532.1"/>
    <property type="molecule type" value="Genomic_DNA"/>
</dbReference>
<sequence>MRIRYYSRVPFIFPALGLVAALIYGWVSQLTSPSREDDAGLTEQAKIDCYTPSVSSTDFAACASNVLVNGNAPSAKKDIQQLMAWHNQQIKGYYMKECQKQNLQNIANGYGDGVCDGTSPLPQMLDEDFKPAKEVKDPKLQEKLNSKNVQSGVEKP</sequence>
<comment type="caution">
    <text evidence="3">The sequence shown here is derived from an EMBL/GenBank/DDBJ whole genome shotgun (WGS) entry which is preliminary data.</text>
</comment>
<keyword evidence="2" id="KW-1133">Transmembrane helix</keyword>
<feature type="compositionally biased region" description="Basic and acidic residues" evidence="1">
    <location>
        <begin position="131"/>
        <end position="145"/>
    </location>
</feature>
<gene>
    <name evidence="3" type="ORF">SEENIN0B_04831</name>
</gene>
<dbReference type="RefSeq" id="WP_001222754.1">
    <property type="nucleotide sequence ID" value="NZ_CM001274.1"/>
</dbReference>
<name>A0A6C8G2M6_SALIN</name>
<organism evidence="3 4">
    <name type="scientific">Salmonella enterica subsp. enterica serovar Infantis str. SARB27</name>
    <dbReference type="NCBI Taxonomy" id="596155"/>
    <lineage>
        <taxon>Bacteria</taxon>
        <taxon>Pseudomonadati</taxon>
        <taxon>Pseudomonadota</taxon>
        <taxon>Gammaproteobacteria</taxon>
        <taxon>Enterobacterales</taxon>
        <taxon>Enterobacteriaceae</taxon>
        <taxon>Salmonella</taxon>
    </lineage>
</organism>